<dbReference type="PANTHER" id="PTHR14187">
    <property type="entry name" value="ALPHA KINASE/ELONGATION FACTOR 2 KINASE"/>
    <property type="match status" value="1"/>
</dbReference>
<reference evidence="1" key="1">
    <citation type="submission" date="2021-03" db="EMBL/GenBank/DDBJ databases">
        <authorList>
            <person name="Bekaert M."/>
        </authorList>
    </citation>
    <scope>NUCLEOTIDE SEQUENCE</scope>
</reference>
<dbReference type="Proteomes" id="UP000683360">
    <property type="component" value="Unassembled WGS sequence"/>
</dbReference>
<sequence length="296" mass="33002">MTIIERIQGKQLSILKEKQELDPVMSEKYSCGDLVDSEFLKILSTIFGEKAMEQFRNEKPRTYQSLFKRFQELKYSATPTSSHKMILSFAFKNIISLMDRSSRAAIKKCFTLQDKYKSTITVLDDCLMMDAGVVISCFSQINKNLVELIKSFCQEAEYADVKDVVLFGDLAESMIIKRAVEQEFPLKTVVVPEEPSLAILKGAVLCGHDPGIIGNELNRILATSSSCFFAVVAIDFGTAFSGYAYSTTDKYKESPLKITVKTGELSPLLKLGPVSFSTGTKSLRSLGQKLKRSTLD</sequence>
<organism evidence="1 2">
    <name type="scientific">Mytilus edulis</name>
    <name type="common">Blue mussel</name>
    <dbReference type="NCBI Taxonomy" id="6550"/>
    <lineage>
        <taxon>Eukaryota</taxon>
        <taxon>Metazoa</taxon>
        <taxon>Spiralia</taxon>
        <taxon>Lophotrochozoa</taxon>
        <taxon>Mollusca</taxon>
        <taxon>Bivalvia</taxon>
        <taxon>Autobranchia</taxon>
        <taxon>Pteriomorphia</taxon>
        <taxon>Mytilida</taxon>
        <taxon>Mytiloidea</taxon>
        <taxon>Mytilidae</taxon>
        <taxon>Mytilinae</taxon>
        <taxon>Mytilus</taxon>
    </lineage>
</organism>
<evidence type="ECO:0000313" key="2">
    <source>
        <dbReference type="Proteomes" id="UP000683360"/>
    </source>
</evidence>
<dbReference type="EMBL" id="CAJPWZ010002166">
    <property type="protein sequence ID" value="CAG2232160.1"/>
    <property type="molecule type" value="Genomic_DNA"/>
</dbReference>
<comment type="caution">
    <text evidence="1">The sequence shown here is derived from an EMBL/GenBank/DDBJ whole genome shotgun (WGS) entry which is preliminary data.</text>
</comment>
<gene>
    <name evidence="1" type="ORF">MEDL_44913</name>
</gene>
<proteinExistence type="predicted"/>
<accession>A0A8S3TES5</accession>
<dbReference type="SUPFAM" id="SSF53067">
    <property type="entry name" value="Actin-like ATPase domain"/>
    <property type="match status" value="1"/>
</dbReference>
<evidence type="ECO:0000313" key="1">
    <source>
        <dbReference type="EMBL" id="CAG2232160.1"/>
    </source>
</evidence>
<dbReference type="InterPro" id="IPR043129">
    <property type="entry name" value="ATPase_NBD"/>
</dbReference>
<protein>
    <submittedName>
        <fullName evidence="1">Uncharacterized protein</fullName>
    </submittedName>
</protein>
<dbReference type="PANTHER" id="PTHR14187:SF5">
    <property type="entry name" value="HEAT SHOCK 70 KDA PROTEIN 12A"/>
    <property type="match status" value="1"/>
</dbReference>
<dbReference type="AlphaFoldDB" id="A0A8S3TES5"/>
<keyword evidence="2" id="KW-1185">Reference proteome</keyword>
<name>A0A8S3TES5_MYTED</name>
<dbReference type="OrthoDB" id="2963168at2759"/>